<keyword evidence="3" id="KW-0201">Cytochrome c-type biogenesis</keyword>
<evidence type="ECO:0000256" key="3">
    <source>
        <dbReference type="ARBA" id="ARBA00022748"/>
    </source>
</evidence>
<dbReference type="Proteomes" id="UP000219285">
    <property type="component" value="Chromosome"/>
</dbReference>
<sequence>MSWTSFYLIVAGLLAFTMLLVCWPWLRRRNSMVQDSLTNVQIVKQRLEELEREASEGVISEHDRRQASDELKLALVDETSLQKEGSRTGVLPLSVGAIAALLVGIIVYFNVNQLDKVARVQHAIDALPRLSEQLAAGKSEQFNTEDVRDLALAIRQRLRGSPEDARGWMFLGRLWMSLGQDVQAIEAIERALAIDPQSTATRISYAQALMVTGEAAKFQRAQEVLQGLLSENPENDNLALMMAVVSAQLGDADTTRQYYEQIKNKLPENNDMLTQLAGRLAELENQIQDVPQGSELDTTATPGFTIEVSIAEELKSKLPEQGFLIVFAQDANSDNRMPAAVVKMPLQNFPVKVTLTTDNAMLPSYSLAQLEQARLVARISTDADVAPSPGDLEGELNAKVVAGQTSSHTIIISKERK</sequence>
<reference evidence="9 10" key="2">
    <citation type="submission" date="2020-04" db="EMBL/GenBank/DDBJ databases">
        <title>Complete genome sequence of Alteromonas pelagimontana 5.12T.</title>
        <authorList>
            <person name="Sinha R.K."/>
            <person name="Krishnan K.P."/>
            <person name="Kurian J.P."/>
        </authorList>
    </citation>
    <scope>NUCLEOTIDE SEQUENCE [LARGE SCALE GENOMIC DNA]</scope>
    <source>
        <strain evidence="9 10">5.12</strain>
    </source>
</reference>
<reference evidence="10" key="1">
    <citation type="submission" date="2014-12" db="EMBL/GenBank/DDBJ databases">
        <title>Complete genome sequence of a multi-drug resistant Klebsiella pneumoniae.</title>
        <authorList>
            <person name="Hua X."/>
            <person name="Chen Q."/>
            <person name="Li X."/>
            <person name="Feng Y."/>
            <person name="Ruan Z."/>
            <person name="Yu Y."/>
        </authorList>
    </citation>
    <scope>NUCLEOTIDE SEQUENCE [LARGE SCALE GENOMIC DNA]</scope>
    <source>
        <strain evidence="10">5.12</strain>
    </source>
</reference>
<keyword evidence="6" id="KW-1133">Transmembrane helix</keyword>
<keyword evidence="2" id="KW-0677">Repeat</keyword>
<evidence type="ECO:0000259" key="7">
    <source>
        <dbReference type="Pfam" id="PF23892"/>
    </source>
</evidence>
<evidence type="ECO:0000256" key="6">
    <source>
        <dbReference type="SAM" id="Phobius"/>
    </source>
</evidence>
<evidence type="ECO:0000259" key="8">
    <source>
        <dbReference type="Pfam" id="PF23914"/>
    </source>
</evidence>
<dbReference type="InterPro" id="IPR017560">
    <property type="entry name" value="Cyt_c_biogenesis_CcmI"/>
</dbReference>
<dbReference type="GO" id="GO:0030313">
    <property type="term" value="C:cell envelope"/>
    <property type="evidence" value="ECO:0007669"/>
    <property type="project" value="UniProtKB-SubCell"/>
</dbReference>
<keyword evidence="10" id="KW-1185">Reference proteome</keyword>
<dbReference type="GO" id="GO:0017004">
    <property type="term" value="P:cytochrome complex assembly"/>
    <property type="evidence" value="ECO:0007669"/>
    <property type="project" value="UniProtKB-KW"/>
</dbReference>
<feature type="transmembrane region" description="Helical" evidence="6">
    <location>
        <begin position="6"/>
        <end position="26"/>
    </location>
</feature>
<evidence type="ECO:0000256" key="2">
    <source>
        <dbReference type="ARBA" id="ARBA00022737"/>
    </source>
</evidence>
<keyword evidence="6" id="KW-0472">Membrane</keyword>
<dbReference type="EMBL" id="CP052766">
    <property type="protein sequence ID" value="QJR81741.1"/>
    <property type="molecule type" value="Genomic_DNA"/>
</dbReference>
<evidence type="ECO:0000313" key="10">
    <source>
        <dbReference type="Proteomes" id="UP000219285"/>
    </source>
</evidence>
<feature type="repeat" description="TPR" evidence="5">
    <location>
        <begin position="165"/>
        <end position="198"/>
    </location>
</feature>
<dbReference type="GO" id="GO:0005886">
    <property type="term" value="C:plasma membrane"/>
    <property type="evidence" value="ECO:0007669"/>
    <property type="project" value="TreeGrafter"/>
</dbReference>
<dbReference type="AlphaFoldDB" id="A0A6M4MEY3"/>
<proteinExistence type="predicted"/>
<dbReference type="InterPro" id="IPR056413">
    <property type="entry name" value="TPR_CcmH_CycH"/>
</dbReference>
<dbReference type="InterPro" id="IPR051263">
    <property type="entry name" value="C-type_cytochrome_biogenesis"/>
</dbReference>
<dbReference type="InterPro" id="IPR011990">
    <property type="entry name" value="TPR-like_helical_dom_sf"/>
</dbReference>
<evidence type="ECO:0000313" key="9">
    <source>
        <dbReference type="EMBL" id="QJR81741.1"/>
    </source>
</evidence>
<dbReference type="Pfam" id="PF23892">
    <property type="entry name" value="Ig_CycH"/>
    <property type="match status" value="1"/>
</dbReference>
<evidence type="ECO:0000256" key="5">
    <source>
        <dbReference type="PROSITE-ProRule" id="PRU00339"/>
    </source>
</evidence>
<feature type="transmembrane region" description="Helical" evidence="6">
    <location>
        <begin position="90"/>
        <end position="111"/>
    </location>
</feature>
<dbReference type="PANTHER" id="PTHR47870:SF1">
    <property type="entry name" value="CYTOCHROME C-TYPE BIOGENESIS PROTEIN CCMH"/>
    <property type="match status" value="1"/>
</dbReference>
<keyword evidence="4 5" id="KW-0802">TPR repeat</keyword>
<dbReference type="InterPro" id="IPR019734">
    <property type="entry name" value="TPR_rpt"/>
</dbReference>
<feature type="domain" description="Cytochrome c-type biogenesis protein H Ig-like" evidence="7">
    <location>
        <begin position="305"/>
        <end position="412"/>
    </location>
</feature>
<feature type="domain" description="Cytochrome c-type biogenesis protein H TPR" evidence="8">
    <location>
        <begin position="116"/>
        <end position="271"/>
    </location>
</feature>
<dbReference type="Gene3D" id="1.25.40.10">
    <property type="entry name" value="Tetratricopeptide repeat domain"/>
    <property type="match status" value="1"/>
</dbReference>
<dbReference type="InterPro" id="IPR056412">
    <property type="entry name" value="Ig_CycH"/>
</dbReference>
<dbReference type="RefSeq" id="WP_075610691.1">
    <property type="nucleotide sequence ID" value="NZ_CP052766.1"/>
</dbReference>
<keyword evidence="6" id="KW-0812">Transmembrane</keyword>
<comment type="subcellular location">
    <subcellularLocation>
        <location evidence="1">Cell envelope</location>
    </subcellularLocation>
</comment>
<dbReference type="OrthoDB" id="9776053at2"/>
<gene>
    <name evidence="9" type="primary">ccmI</name>
    <name evidence="9" type="ORF">CA267_013705</name>
</gene>
<dbReference type="PANTHER" id="PTHR47870">
    <property type="entry name" value="CYTOCHROME C-TYPE BIOGENESIS PROTEIN CCMH"/>
    <property type="match status" value="1"/>
</dbReference>
<dbReference type="NCBIfam" id="TIGR03142">
    <property type="entry name" value="cytochro_ccmI"/>
    <property type="match status" value="1"/>
</dbReference>
<dbReference type="Pfam" id="PF23914">
    <property type="entry name" value="TPR_CcmH_CycH"/>
    <property type="match status" value="1"/>
</dbReference>
<protein>
    <submittedName>
        <fullName evidence="9">C-type cytochrome biogenesis protein CcmI</fullName>
    </submittedName>
</protein>
<dbReference type="SUPFAM" id="SSF48452">
    <property type="entry name" value="TPR-like"/>
    <property type="match status" value="1"/>
</dbReference>
<name>A0A6M4MEY3_9ALTE</name>
<dbReference type="KEGG" id="apel:CA267_013705"/>
<organism evidence="9 10">
    <name type="scientific">Alteromonas pelagimontana</name>
    <dbReference type="NCBI Taxonomy" id="1858656"/>
    <lineage>
        <taxon>Bacteria</taxon>
        <taxon>Pseudomonadati</taxon>
        <taxon>Pseudomonadota</taxon>
        <taxon>Gammaproteobacteria</taxon>
        <taxon>Alteromonadales</taxon>
        <taxon>Alteromonadaceae</taxon>
        <taxon>Alteromonas/Salinimonas group</taxon>
        <taxon>Alteromonas</taxon>
    </lineage>
</organism>
<evidence type="ECO:0000256" key="1">
    <source>
        <dbReference type="ARBA" id="ARBA00004196"/>
    </source>
</evidence>
<dbReference type="SMART" id="SM00028">
    <property type="entry name" value="TPR"/>
    <property type="match status" value="1"/>
</dbReference>
<accession>A0A6M4MEY3</accession>
<evidence type="ECO:0000256" key="4">
    <source>
        <dbReference type="ARBA" id="ARBA00022803"/>
    </source>
</evidence>
<dbReference type="PROSITE" id="PS50005">
    <property type="entry name" value="TPR"/>
    <property type="match status" value="1"/>
</dbReference>